<keyword evidence="1" id="KW-0489">Methyltransferase</keyword>
<dbReference type="EC" id="2.1.1.-" evidence="1"/>
<gene>
    <name evidence="1" type="ORF">V6590_02815</name>
</gene>
<proteinExistence type="predicted"/>
<dbReference type="CDD" id="cd02440">
    <property type="entry name" value="AdoMet_MTases"/>
    <property type="match status" value="1"/>
</dbReference>
<dbReference type="InterPro" id="IPR029063">
    <property type="entry name" value="SAM-dependent_MTases_sf"/>
</dbReference>
<dbReference type="Proteomes" id="UP001431963">
    <property type="component" value="Unassembled WGS sequence"/>
</dbReference>
<dbReference type="Gene3D" id="3.40.50.150">
    <property type="entry name" value="Vaccinia Virus protein VP39"/>
    <property type="match status" value="1"/>
</dbReference>
<keyword evidence="2" id="KW-1185">Reference proteome</keyword>
<accession>A0ABU8BQU2</accession>
<comment type="caution">
    <text evidence="1">The sequence shown here is derived from an EMBL/GenBank/DDBJ whole genome shotgun (WGS) entry which is preliminary data.</text>
</comment>
<organism evidence="1 2">
    <name type="scientific">Gemmobacter denitrificans</name>
    <dbReference type="NCBI Taxonomy" id="3123040"/>
    <lineage>
        <taxon>Bacteria</taxon>
        <taxon>Pseudomonadati</taxon>
        <taxon>Pseudomonadota</taxon>
        <taxon>Alphaproteobacteria</taxon>
        <taxon>Rhodobacterales</taxon>
        <taxon>Paracoccaceae</taxon>
        <taxon>Gemmobacter</taxon>
    </lineage>
</organism>
<keyword evidence="1" id="KW-0808">Transferase</keyword>
<protein>
    <submittedName>
        <fullName evidence="1">Class I SAM-dependent methyltransferase</fullName>
        <ecNumber evidence="1">2.1.1.-</ecNumber>
    </submittedName>
</protein>
<dbReference type="GO" id="GO:0008168">
    <property type="term" value="F:methyltransferase activity"/>
    <property type="evidence" value="ECO:0007669"/>
    <property type="project" value="UniProtKB-KW"/>
</dbReference>
<evidence type="ECO:0000313" key="2">
    <source>
        <dbReference type="Proteomes" id="UP001431963"/>
    </source>
</evidence>
<evidence type="ECO:0000313" key="1">
    <source>
        <dbReference type="EMBL" id="MEH7827071.1"/>
    </source>
</evidence>
<reference evidence="1" key="1">
    <citation type="submission" date="2024-02" db="EMBL/GenBank/DDBJ databases">
        <title>Genome sequences of strain Gemmobacter sp. JM10B15.</title>
        <authorList>
            <person name="Zhang M."/>
        </authorList>
    </citation>
    <scope>NUCLEOTIDE SEQUENCE</scope>
    <source>
        <strain evidence="1">JM10B15</strain>
    </source>
</reference>
<sequence length="255" mass="27698">MRLDIDIAAEAGSSAIAALDLSALNRDDLRNLILQRSEVMFDRPKSGRVIKAWNAGDQGPIDGVIDEMGEAIARRAAGVIRAEFRALEPVLRELAPKRIADIGCGYALFDLFAAKALKCDLLLIDLESNERRHFGFAEEGAAYSSLAVARKLLEKNKIAKKRIVTLNPREQAPETAGPVDLAVSFLSCGFHYPVDLYLPFLDQALAPGGAAIFDLRQAAAEEQAAKLAAFGTLTDLPAPPKARRVLLRKGGRHDR</sequence>
<dbReference type="RefSeq" id="WP_335419185.1">
    <property type="nucleotide sequence ID" value="NZ_JBALHR010000001.1"/>
</dbReference>
<dbReference type="GO" id="GO:0032259">
    <property type="term" value="P:methylation"/>
    <property type="evidence" value="ECO:0007669"/>
    <property type="project" value="UniProtKB-KW"/>
</dbReference>
<dbReference type="EMBL" id="JBALHR010000001">
    <property type="protein sequence ID" value="MEH7827071.1"/>
    <property type="molecule type" value="Genomic_DNA"/>
</dbReference>
<name>A0ABU8BQU2_9RHOB</name>
<dbReference type="SUPFAM" id="SSF53335">
    <property type="entry name" value="S-adenosyl-L-methionine-dependent methyltransferases"/>
    <property type="match status" value="1"/>
</dbReference>